<dbReference type="AlphaFoldDB" id="A0A382I0Q6"/>
<evidence type="ECO:0000313" key="1">
    <source>
        <dbReference type="EMBL" id="SVB92817.1"/>
    </source>
</evidence>
<dbReference type="EMBL" id="UINC01064294">
    <property type="protein sequence ID" value="SVB92817.1"/>
    <property type="molecule type" value="Genomic_DNA"/>
</dbReference>
<accession>A0A382I0Q6</accession>
<reference evidence="1" key="1">
    <citation type="submission" date="2018-05" db="EMBL/GenBank/DDBJ databases">
        <authorList>
            <person name="Lanie J.A."/>
            <person name="Ng W.-L."/>
            <person name="Kazmierczak K.M."/>
            <person name="Andrzejewski T.M."/>
            <person name="Davidsen T.M."/>
            <person name="Wayne K.J."/>
            <person name="Tettelin H."/>
            <person name="Glass J.I."/>
            <person name="Rusch D."/>
            <person name="Podicherti R."/>
            <person name="Tsui H.-C.T."/>
            <person name="Winkler M.E."/>
        </authorList>
    </citation>
    <scope>NUCLEOTIDE SEQUENCE</scope>
</reference>
<organism evidence="1">
    <name type="scientific">marine metagenome</name>
    <dbReference type="NCBI Taxonomy" id="408172"/>
    <lineage>
        <taxon>unclassified sequences</taxon>
        <taxon>metagenomes</taxon>
        <taxon>ecological metagenomes</taxon>
    </lineage>
</organism>
<proteinExistence type="predicted"/>
<name>A0A382I0Q6_9ZZZZ</name>
<sequence length="68" mass="7336">MFFGLGSETLIIALATLRGLPRINCITLHADHLPEQPGFCLGETSHAGAVEAEVIMICARTKSNKQKN</sequence>
<gene>
    <name evidence="1" type="ORF">METZ01_LOCUS245671</name>
</gene>
<protein>
    <submittedName>
        <fullName evidence="1">Uncharacterized protein</fullName>
    </submittedName>
</protein>